<name>A0A1B6GG54_9HEMI</name>
<feature type="non-terminal residue" evidence="1">
    <location>
        <position position="1"/>
    </location>
</feature>
<reference evidence="1" key="1">
    <citation type="submission" date="2015-11" db="EMBL/GenBank/DDBJ databases">
        <title>De novo transcriptome assembly of four potential Pierce s Disease insect vectors from Arizona vineyards.</title>
        <authorList>
            <person name="Tassone E.E."/>
        </authorList>
    </citation>
    <scope>NUCLEOTIDE SEQUENCE</scope>
</reference>
<organism evidence="1">
    <name type="scientific">Cuerna arida</name>
    <dbReference type="NCBI Taxonomy" id="1464854"/>
    <lineage>
        <taxon>Eukaryota</taxon>
        <taxon>Metazoa</taxon>
        <taxon>Ecdysozoa</taxon>
        <taxon>Arthropoda</taxon>
        <taxon>Hexapoda</taxon>
        <taxon>Insecta</taxon>
        <taxon>Pterygota</taxon>
        <taxon>Neoptera</taxon>
        <taxon>Paraneoptera</taxon>
        <taxon>Hemiptera</taxon>
        <taxon>Auchenorrhyncha</taxon>
        <taxon>Membracoidea</taxon>
        <taxon>Cicadellidae</taxon>
        <taxon>Cicadellinae</taxon>
        <taxon>Proconiini</taxon>
        <taxon>Cuerna</taxon>
    </lineage>
</organism>
<dbReference type="EMBL" id="GECZ01008345">
    <property type="protein sequence ID" value="JAS61424.1"/>
    <property type="molecule type" value="Transcribed_RNA"/>
</dbReference>
<gene>
    <name evidence="1" type="ORF">g.49577</name>
</gene>
<dbReference type="AlphaFoldDB" id="A0A1B6GG54"/>
<feature type="non-terminal residue" evidence="1">
    <location>
        <position position="101"/>
    </location>
</feature>
<evidence type="ECO:0000313" key="1">
    <source>
        <dbReference type="EMBL" id="JAS61424.1"/>
    </source>
</evidence>
<protein>
    <submittedName>
        <fullName evidence="1">Uncharacterized protein</fullName>
    </submittedName>
</protein>
<sequence length="101" mass="11151">HQHSSAVQLSYKDRSAVTESVSLLTHRAGFARSNDHRVRFENHPGNRESHRHFPAGAEHIPLLTLGTGLLRGGYEGVGLHGYVQSPGGHWRGREDHGQNTV</sequence>
<accession>A0A1B6GG54</accession>
<proteinExistence type="predicted"/>